<accession>A0A2W4VNX5</accession>
<feature type="signal peptide" evidence="3">
    <location>
        <begin position="1"/>
        <end position="31"/>
    </location>
</feature>
<evidence type="ECO:0000313" key="6">
    <source>
        <dbReference type="Proteomes" id="UP000249354"/>
    </source>
</evidence>
<evidence type="ECO:0000259" key="4">
    <source>
        <dbReference type="Pfam" id="PF12849"/>
    </source>
</evidence>
<keyword evidence="1 3" id="KW-0732">Signal</keyword>
<comment type="caution">
    <text evidence="5">The sequence shown here is derived from an EMBL/GenBank/DDBJ whole genome shotgun (WGS) entry which is preliminary data.</text>
</comment>
<name>A0A2W4VNX5_9CYAN</name>
<dbReference type="PANTHER" id="PTHR30570:SF1">
    <property type="entry name" value="PHOSPHATE-BINDING PROTEIN PSTS"/>
    <property type="match status" value="1"/>
</dbReference>
<dbReference type="Proteomes" id="UP000249354">
    <property type="component" value="Unassembled WGS sequence"/>
</dbReference>
<dbReference type="Gene3D" id="1.20.120.20">
    <property type="entry name" value="Apolipoprotein"/>
    <property type="match status" value="1"/>
</dbReference>
<feature type="chain" id="PRO_5015975316" description="PBP domain-containing protein" evidence="3">
    <location>
        <begin position="32"/>
        <end position="560"/>
    </location>
</feature>
<feature type="compositionally biased region" description="Gly residues" evidence="2">
    <location>
        <begin position="462"/>
        <end position="472"/>
    </location>
</feature>
<organism evidence="5 6">
    <name type="scientific">Leptolyngbya foveolarum</name>
    <dbReference type="NCBI Taxonomy" id="47253"/>
    <lineage>
        <taxon>Bacteria</taxon>
        <taxon>Bacillati</taxon>
        <taxon>Cyanobacteriota</taxon>
        <taxon>Cyanophyceae</taxon>
        <taxon>Leptolyngbyales</taxon>
        <taxon>Leptolyngbyaceae</taxon>
        <taxon>Leptolyngbya group</taxon>
        <taxon>Leptolyngbya</taxon>
    </lineage>
</organism>
<feature type="domain" description="PBP" evidence="4">
    <location>
        <begin position="55"/>
        <end position="278"/>
    </location>
</feature>
<feature type="region of interest" description="Disordered" evidence="2">
    <location>
        <begin position="411"/>
        <end position="436"/>
    </location>
</feature>
<dbReference type="AlphaFoldDB" id="A0A2W4VNX5"/>
<evidence type="ECO:0000256" key="3">
    <source>
        <dbReference type="SAM" id="SignalP"/>
    </source>
</evidence>
<dbReference type="Pfam" id="PF12849">
    <property type="entry name" value="PBP_like_2"/>
    <property type="match status" value="1"/>
</dbReference>
<reference evidence="6" key="1">
    <citation type="submission" date="2018-04" db="EMBL/GenBank/DDBJ databases">
        <authorList>
            <person name="Cornet L."/>
        </authorList>
    </citation>
    <scope>NUCLEOTIDE SEQUENCE [LARGE SCALE GENOMIC DNA]</scope>
</reference>
<dbReference type="SUPFAM" id="SSF53850">
    <property type="entry name" value="Periplasmic binding protein-like II"/>
    <property type="match status" value="1"/>
</dbReference>
<reference evidence="5 6" key="2">
    <citation type="submission" date="2018-06" db="EMBL/GenBank/DDBJ databases">
        <title>Metagenomic assembly of (sub)arctic Cyanobacteria and their associated microbiome from non-axenic cultures.</title>
        <authorList>
            <person name="Baurain D."/>
        </authorList>
    </citation>
    <scope>NUCLEOTIDE SEQUENCE [LARGE SCALE GENOMIC DNA]</scope>
    <source>
        <strain evidence="5">ULC129bin1</strain>
    </source>
</reference>
<proteinExistence type="predicted"/>
<dbReference type="InterPro" id="IPR050811">
    <property type="entry name" value="Phosphate_ABC_transporter"/>
</dbReference>
<feature type="compositionally biased region" description="Polar residues" evidence="2">
    <location>
        <begin position="474"/>
        <end position="488"/>
    </location>
</feature>
<dbReference type="EMBL" id="QBMC01000190">
    <property type="protein sequence ID" value="PZO11305.1"/>
    <property type="molecule type" value="Genomic_DNA"/>
</dbReference>
<protein>
    <recommendedName>
        <fullName evidence="4">PBP domain-containing protein</fullName>
    </recommendedName>
</protein>
<dbReference type="Gene3D" id="3.40.190.10">
    <property type="entry name" value="Periplasmic binding protein-like II"/>
    <property type="match status" value="2"/>
</dbReference>
<evidence type="ECO:0000313" key="5">
    <source>
        <dbReference type="EMBL" id="PZO11305.1"/>
    </source>
</evidence>
<feature type="compositionally biased region" description="Basic and acidic residues" evidence="2">
    <location>
        <begin position="519"/>
        <end position="560"/>
    </location>
</feature>
<dbReference type="PANTHER" id="PTHR30570">
    <property type="entry name" value="PERIPLASMIC PHOSPHATE BINDING COMPONENT OF PHOSPHATE ABC TRANSPORTER"/>
    <property type="match status" value="1"/>
</dbReference>
<evidence type="ECO:0000256" key="1">
    <source>
        <dbReference type="ARBA" id="ARBA00022729"/>
    </source>
</evidence>
<feature type="region of interest" description="Disordered" evidence="2">
    <location>
        <begin position="452"/>
        <end position="560"/>
    </location>
</feature>
<gene>
    <name evidence="5" type="ORF">DCF25_19595</name>
</gene>
<sequence length="560" mass="57479">MVNRKTTSALKLATLPLVALLACSVSTRSVAAWMTPVIGQASSFPVPDSVAQGISVQVSSSNSMSSITEALKSGFESQYANAKVAVETKDVDAAIKDVLNGNADLAAISRPLTDAEKAQNLIAVAARREKIAIIVGKNNPFAQSLTGSQFAQIFRGEITNWKEVGGPDKPIRVIDRPATSETRQALRPYPVFVSQPFETGSNATQVSDDSMVAIAQELGDDGISYALVGQLEGAPEVKAIPLHKTLPDSPLYPFSQPYSFVYAGAASPAVKAFLGYATGAPGQTALEGAKLSGYAIAPTAAAATGTASTAPDGTQNAASADGTVGNAAAGSTIDPITGNSIAADGEVDGIIIETDAETGDLADRGRWWWLLLPLAGLGLLIWAASKRGAEEETGYIANADRDDTIRTNYRGGEGGEGDQAYATSAGLAGPAKGRSEGAGDVTMDLDGIEDGAQTGIDSVKGGAKGSTQGGLGNLRSNIQGGNDSTGDNVQGSGQGVTQGSVQGGINDFKGNVQGGIEGAKSESSERSGDWLDRAKQRINEAADQVKNKATDTHDDVTDNN</sequence>
<evidence type="ECO:0000256" key="2">
    <source>
        <dbReference type="SAM" id="MobiDB-lite"/>
    </source>
</evidence>
<dbReference type="PROSITE" id="PS51257">
    <property type="entry name" value="PROKAR_LIPOPROTEIN"/>
    <property type="match status" value="1"/>
</dbReference>
<feature type="compositionally biased region" description="Low complexity" evidence="2">
    <location>
        <begin position="489"/>
        <end position="504"/>
    </location>
</feature>
<dbReference type="InterPro" id="IPR024370">
    <property type="entry name" value="PBP_domain"/>
</dbReference>